<dbReference type="Proteomes" id="UP001172055">
    <property type="component" value="Unassembled WGS sequence"/>
</dbReference>
<evidence type="ECO:0008006" key="4">
    <source>
        <dbReference type="Google" id="ProtNLM"/>
    </source>
</evidence>
<protein>
    <recommendedName>
        <fullName evidence="4">Peptidase M1 membrane alanine aminopeptidase domain-containing protein</fullName>
    </recommendedName>
</protein>
<sequence>MNSMTMLHDEQKPERGYGPAFLLILVMLVGAGLVYYFVLREDDVTKADLTPDATANYDVEINLYNGDLDVSAEIEVLNDSIDSWEEIGFDFVSSGLHDQGISIFLGSSLETRLNSVTDSEGDLFYKLSNNRFLIQLKEPLEPGEKKKISVVYTLRIQDYDGRHLGFEDDLFFSDWYPKIAQYDNGWVIPELKVYEETGYPTYSDFSIRYKLDDPRLVISSAVDGEIKESSSGTLEAKQIKDFSISFLKPVNWTSTPIDVNDTEMRFFWPADGKLDQTAAYGATNAFDFYEENIGDHPSQEMDLLATSEVGSRTNVLGMGEADLNGEIPVESIAAFLAYQWFGQNLLTNPSTDAWVSVSLSDYIASAYMTENYEDEDQAFQSASEYVKRVEPAKYANTPSDEWDEWSYGVTLYGKTPLLLREFFNDKGGEEAAFRFLSAFLKKYQFQHVNSQTFASFLDDYFEGDQSEWLETWLKLDEK</sequence>
<keyword evidence="1" id="KW-0472">Membrane</keyword>
<feature type="transmembrane region" description="Helical" evidence="1">
    <location>
        <begin position="20"/>
        <end position="38"/>
    </location>
</feature>
<dbReference type="InterPro" id="IPR027268">
    <property type="entry name" value="Peptidase_M4/M1_CTD_sf"/>
</dbReference>
<organism evidence="2 3">
    <name type="scientific">Planococcus shixiaomingii</name>
    <dbReference type="NCBI Taxonomy" id="3058393"/>
    <lineage>
        <taxon>Bacteria</taxon>
        <taxon>Bacillati</taxon>
        <taxon>Bacillota</taxon>
        <taxon>Bacilli</taxon>
        <taxon>Bacillales</taxon>
        <taxon>Caryophanaceae</taxon>
        <taxon>Planococcus</taxon>
    </lineage>
</organism>
<name>A0ABT8MYV5_9BACL</name>
<comment type="caution">
    <text evidence="2">The sequence shown here is derived from an EMBL/GenBank/DDBJ whole genome shotgun (WGS) entry which is preliminary data.</text>
</comment>
<evidence type="ECO:0000313" key="2">
    <source>
        <dbReference type="EMBL" id="MDN7240775.1"/>
    </source>
</evidence>
<dbReference type="Gene3D" id="1.10.390.10">
    <property type="entry name" value="Neutral Protease Domain 2"/>
    <property type="match status" value="1"/>
</dbReference>
<keyword evidence="3" id="KW-1185">Reference proteome</keyword>
<keyword evidence="1" id="KW-1133">Transmembrane helix</keyword>
<dbReference type="EMBL" id="JAUJWV010000001">
    <property type="protein sequence ID" value="MDN7240775.1"/>
    <property type="molecule type" value="Genomic_DNA"/>
</dbReference>
<dbReference type="RefSeq" id="WP_301722670.1">
    <property type="nucleotide sequence ID" value="NZ_JAUJWV010000001.1"/>
</dbReference>
<reference evidence="2 3" key="1">
    <citation type="submission" date="2023-06" db="EMBL/GenBank/DDBJ databases">
        <title>Novel species in genus Planococcus.</title>
        <authorList>
            <person name="Ning S."/>
        </authorList>
    </citation>
    <scope>NUCLEOTIDE SEQUENCE [LARGE SCALE GENOMIC DNA]</scope>
    <source>
        <strain evidence="2 3">N028</strain>
    </source>
</reference>
<evidence type="ECO:0000313" key="3">
    <source>
        <dbReference type="Proteomes" id="UP001172055"/>
    </source>
</evidence>
<evidence type="ECO:0000256" key="1">
    <source>
        <dbReference type="SAM" id="Phobius"/>
    </source>
</evidence>
<dbReference type="SUPFAM" id="SSF55486">
    <property type="entry name" value="Metalloproteases ('zincins'), catalytic domain"/>
    <property type="match status" value="1"/>
</dbReference>
<accession>A0ABT8MYV5</accession>
<gene>
    <name evidence="2" type="ORF">QWY14_03190</name>
</gene>
<keyword evidence="1" id="KW-0812">Transmembrane</keyword>
<proteinExistence type="predicted"/>